<feature type="domain" description="HDOD" evidence="1">
    <location>
        <begin position="22"/>
        <end position="209"/>
    </location>
</feature>
<sequence length="280" mass="30498">MIAEEEFLEHLQTAIAENRIVLPTLPEVALRVRDAVEQETTTAQDLSNLVATDAALSARLLQVANSPLYGGRIAINSIQMAITRLGTRMVRSLVVNLAMKQIFQPTTSELDQRLRQLWEDSVAIAAISRTLAQSQPHLDTEQAMLAGLIHNIGALPILTLADDIQELMGCEERLNAILKKLTPIVGQQILETWNFPEALAVVPAHCHDLSYDGGAQADYVDVVLVASLQCSTDAAQFCETAANWNDVPAFKKLGLKPEVAVIEIKGVAEEVTATEQMLAL</sequence>
<evidence type="ECO:0000259" key="1">
    <source>
        <dbReference type="PROSITE" id="PS51833"/>
    </source>
</evidence>
<dbReference type="AlphaFoldDB" id="A0A3B1APU0"/>
<name>A0A3B1APU0_9ZZZZ</name>
<evidence type="ECO:0000313" key="2">
    <source>
        <dbReference type="EMBL" id="VAX07976.1"/>
    </source>
</evidence>
<gene>
    <name evidence="2" type="ORF">MNBD_GAMMA26-1664</name>
</gene>
<proteinExistence type="predicted"/>
<dbReference type="InterPro" id="IPR052340">
    <property type="entry name" value="RNase_Y/CdgJ"/>
</dbReference>
<dbReference type="PROSITE" id="PS51833">
    <property type="entry name" value="HDOD"/>
    <property type="match status" value="1"/>
</dbReference>
<dbReference type="InterPro" id="IPR013976">
    <property type="entry name" value="HDOD"/>
</dbReference>
<organism evidence="2">
    <name type="scientific">hydrothermal vent metagenome</name>
    <dbReference type="NCBI Taxonomy" id="652676"/>
    <lineage>
        <taxon>unclassified sequences</taxon>
        <taxon>metagenomes</taxon>
        <taxon>ecological metagenomes</taxon>
    </lineage>
</organism>
<dbReference type="SUPFAM" id="SSF109604">
    <property type="entry name" value="HD-domain/PDEase-like"/>
    <property type="match status" value="1"/>
</dbReference>
<dbReference type="EMBL" id="UOFX01000034">
    <property type="protein sequence ID" value="VAX07976.1"/>
    <property type="molecule type" value="Genomic_DNA"/>
</dbReference>
<protein>
    <submittedName>
        <fullName evidence="2">Predicted signal transduction protein</fullName>
    </submittedName>
</protein>
<dbReference type="PANTHER" id="PTHR33525">
    <property type="match status" value="1"/>
</dbReference>
<dbReference type="Pfam" id="PF08668">
    <property type="entry name" value="HDOD"/>
    <property type="match status" value="1"/>
</dbReference>
<dbReference type="PANTHER" id="PTHR33525:SF3">
    <property type="entry name" value="RIBONUCLEASE Y"/>
    <property type="match status" value="1"/>
</dbReference>
<dbReference type="Gene3D" id="1.10.3210.10">
    <property type="entry name" value="Hypothetical protein af1432"/>
    <property type="match status" value="1"/>
</dbReference>
<accession>A0A3B1APU0</accession>
<reference evidence="2" key="1">
    <citation type="submission" date="2018-06" db="EMBL/GenBank/DDBJ databases">
        <authorList>
            <person name="Zhirakovskaya E."/>
        </authorList>
    </citation>
    <scope>NUCLEOTIDE SEQUENCE</scope>
</reference>